<dbReference type="Pfam" id="PF23562">
    <property type="entry name" value="AMP-binding_C_3"/>
    <property type="match status" value="1"/>
</dbReference>
<keyword evidence="5" id="KW-1185">Reference proteome</keyword>
<dbReference type="Pfam" id="PF00501">
    <property type="entry name" value="AMP-binding"/>
    <property type="match status" value="1"/>
</dbReference>
<dbReference type="PANTHER" id="PTHR43439">
    <property type="entry name" value="PHENYLACETATE-COENZYME A LIGASE"/>
    <property type="match status" value="1"/>
</dbReference>
<organism evidence="4 5">
    <name type="scientific">Dendrothele bispora (strain CBS 962.96)</name>
    <dbReference type="NCBI Taxonomy" id="1314807"/>
    <lineage>
        <taxon>Eukaryota</taxon>
        <taxon>Fungi</taxon>
        <taxon>Dikarya</taxon>
        <taxon>Basidiomycota</taxon>
        <taxon>Agaricomycotina</taxon>
        <taxon>Agaricomycetes</taxon>
        <taxon>Agaricomycetidae</taxon>
        <taxon>Agaricales</taxon>
        <taxon>Agaricales incertae sedis</taxon>
        <taxon>Dendrothele</taxon>
    </lineage>
</organism>
<dbReference type="SUPFAM" id="SSF47336">
    <property type="entry name" value="ACP-like"/>
    <property type="match status" value="1"/>
</dbReference>
<dbReference type="Proteomes" id="UP000297245">
    <property type="component" value="Unassembled WGS sequence"/>
</dbReference>
<dbReference type="InterPro" id="IPR013120">
    <property type="entry name" value="FAR_NAD-bd"/>
</dbReference>
<dbReference type="EMBL" id="ML179035">
    <property type="protein sequence ID" value="THV08167.1"/>
    <property type="molecule type" value="Genomic_DNA"/>
</dbReference>
<dbReference type="InterPro" id="IPR036291">
    <property type="entry name" value="NAD(P)-bd_dom_sf"/>
</dbReference>
<dbReference type="OrthoDB" id="429813at2759"/>
<keyword evidence="1" id="KW-0596">Phosphopantetheine</keyword>
<proteinExistence type="predicted"/>
<dbReference type="PANTHER" id="PTHR43439:SF2">
    <property type="entry name" value="ENZYME, PUTATIVE (JCVI)-RELATED"/>
    <property type="match status" value="1"/>
</dbReference>
<protein>
    <submittedName>
        <fullName evidence="4">Acetyl-CoA synthetase-like protein</fullName>
    </submittedName>
</protein>
<evidence type="ECO:0000313" key="5">
    <source>
        <dbReference type="Proteomes" id="UP000297245"/>
    </source>
</evidence>
<dbReference type="SUPFAM" id="SSF56801">
    <property type="entry name" value="Acetyl-CoA synthetase-like"/>
    <property type="match status" value="1"/>
</dbReference>
<dbReference type="SUPFAM" id="SSF51735">
    <property type="entry name" value="NAD(P)-binding Rossmann-fold domains"/>
    <property type="match status" value="1"/>
</dbReference>
<dbReference type="AlphaFoldDB" id="A0A4S8MXP0"/>
<evidence type="ECO:0000256" key="1">
    <source>
        <dbReference type="ARBA" id="ARBA00022450"/>
    </source>
</evidence>
<dbReference type="Gene3D" id="3.40.50.12780">
    <property type="entry name" value="N-terminal domain of ligase-like"/>
    <property type="match status" value="1"/>
</dbReference>
<dbReference type="InterPro" id="IPR009081">
    <property type="entry name" value="PP-bd_ACP"/>
</dbReference>
<dbReference type="InterPro" id="IPR042099">
    <property type="entry name" value="ANL_N_sf"/>
</dbReference>
<dbReference type="InterPro" id="IPR036736">
    <property type="entry name" value="ACP-like_sf"/>
</dbReference>
<evidence type="ECO:0000259" key="3">
    <source>
        <dbReference type="PROSITE" id="PS50075"/>
    </source>
</evidence>
<dbReference type="Gene3D" id="3.40.50.720">
    <property type="entry name" value="NAD(P)-binding Rossmann-like Domain"/>
    <property type="match status" value="1"/>
</dbReference>
<evidence type="ECO:0000313" key="4">
    <source>
        <dbReference type="EMBL" id="THV08167.1"/>
    </source>
</evidence>
<dbReference type="Pfam" id="PF07993">
    <property type="entry name" value="NAD_binding_4"/>
    <property type="match status" value="1"/>
</dbReference>
<accession>A0A4S8MXP0</accession>
<dbReference type="InterPro" id="IPR000873">
    <property type="entry name" value="AMP-dep_synth/lig_dom"/>
</dbReference>
<name>A0A4S8MXP0_DENBC</name>
<evidence type="ECO:0000256" key="2">
    <source>
        <dbReference type="ARBA" id="ARBA00022553"/>
    </source>
</evidence>
<dbReference type="InterPro" id="IPR051414">
    <property type="entry name" value="Adenylate-forming_Reductase"/>
</dbReference>
<reference evidence="4 5" key="1">
    <citation type="journal article" date="2019" name="Nat. Ecol. Evol.">
        <title>Megaphylogeny resolves global patterns of mushroom evolution.</title>
        <authorList>
            <person name="Varga T."/>
            <person name="Krizsan K."/>
            <person name="Foldi C."/>
            <person name="Dima B."/>
            <person name="Sanchez-Garcia M."/>
            <person name="Sanchez-Ramirez S."/>
            <person name="Szollosi G.J."/>
            <person name="Szarkandi J.G."/>
            <person name="Papp V."/>
            <person name="Albert L."/>
            <person name="Andreopoulos W."/>
            <person name="Angelini C."/>
            <person name="Antonin V."/>
            <person name="Barry K.W."/>
            <person name="Bougher N.L."/>
            <person name="Buchanan P."/>
            <person name="Buyck B."/>
            <person name="Bense V."/>
            <person name="Catcheside P."/>
            <person name="Chovatia M."/>
            <person name="Cooper J."/>
            <person name="Damon W."/>
            <person name="Desjardin D."/>
            <person name="Finy P."/>
            <person name="Geml J."/>
            <person name="Haridas S."/>
            <person name="Hughes K."/>
            <person name="Justo A."/>
            <person name="Karasinski D."/>
            <person name="Kautmanova I."/>
            <person name="Kiss B."/>
            <person name="Kocsube S."/>
            <person name="Kotiranta H."/>
            <person name="LaButti K.M."/>
            <person name="Lechner B.E."/>
            <person name="Liimatainen K."/>
            <person name="Lipzen A."/>
            <person name="Lukacs Z."/>
            <person name="Mihaltcheva S."/>
            <person name="Morgado L.N."/>
            <person name="Niskanen T."/>
            <person name="Noordeloos M.E."/>
            <person name="Ohm R.A."/>
            <person name="Ortiz-Santana B."/>
            <person name="Ovrebo C."/>
            <person name="Racz N."/>
            <person name="Riley R."/>
            <person name="Savchenko A."/>
            <person name="Shiryaev A."/>
            <person name="Soop K."/>
            <person name="Spirin V."/>
            <person name="Szebenyi C."/>
            <person name="Tomsovsky M."/>
            <person name="Tulloss R.E."/>
            <person name="Uehling J."/>
            <person name="Grigoriev I.V."/>
            <person name="Vagvolgyi C."/>
            <person name="Papp T."/>
            <person name="Martin F.M."/>
            <person name="Miettinen O."/>
            <person name="Hibbett D.S."/>
            <person name="Nagy L.G."/>
        </authorList>
    </citation>
    <scope>NUCLEOTIDE SEQUENCE [LARGE SCALE GENOMIC DNA]</scope>
    <source>
        <strain evidence="4 5">CBS 962.96</strain>
    </source>
</reference>
<feature type="domain" description="Carrier" evidence="3">
    <location>
        <begin position="593"/>
        <end position="674"/>
    </location>
</feature>
<keyword evidence="2" id="KW-0597">Phosphoprotein</keyword>
<gene>
    <name evidence="4" type="ORF">K435DRAFT_771741</name>
</gene>
<dbReference type="PROSITE" id="PS50075">
    <property type="entry name" value="CARRIER"/>
    <property type="match status" value="1"/>
</dbReference>
<sequence length="1090" mass="120764">MAQTTFALPPVPQTQALSSKTFKPPSFDGSSTVIEMLDWHYDHSASHPLFKFAQPDSEEIRTVLWKETIEAVYTGAKLIRDRVQSGLGNVDRKIVGILSLSDAIPYFTTVLSIMRANYIPFPISPRNSPQAVAHLISKVGAVHILVGYDQSMQHLMERAVEFLKEDHGYTSDKIPTTSMIPVFEDLYLNDGAKGPEKVAKIKKEIPWIKLQPQDIQFYMHSSGSTAFPKPVPWTALGLLQLSSAPFFGGTDMTGKGLSLHVLPIFHAMGACHIFWSITAGIVYGTFHPQTPPVQPTPDAAFNGALKTDVDYILAVPHMIEAWSRNPSCVEWLASRSAIMYGGGPLDKEVGIRLSEQGVKIGCAYGLTEAGIISVYPPRECHPDTWDYFSFLSNYNLHLIPSDDNTFELVVLPGKSISPQVSNTKMDGIDAYATYDMIVEHPQRKGFWKILGRADSQIIHTSGEKTNPGPLESIMNQDPHVTAAVMFGHGKFQAGILVEPIKEEQFDPSNEQKLSEFRDKIWPTVEKLNAYAPQHSRVFKELILVASPSKPFTYTAKNTTRNPAIIREYAPEIEALYDSLEESTQASVPAPEKWDAESSTDFARKVVKKVLSNEDIGDEDDLFQNGGDSLQATWIKNSILRALRDSAGIDTRDAGNFVYDCPTIASLGSFIVSVVERGSFGTQLGFEAQVKADVEGMRRMVEKYSKNFVSVKHVKSPRNDHKVVLMTGSTGGVGAHILHRLYEDPTVERVYALIRKGKEDIETKQANALTERGVDASIIKSKKVVLLEANLSAERFGLPENVFKEIQSSLSHIVANAWRVDFNLGLSSFDSDIKGLRNMVDLALATNSLIIFVSSVGIFQRFMYAKQRPFPEDSLPAEIASGGGYAQSKWVSEQIMQAAASTAGLRATVVRLGQACGSPNGSWNSKEWLPAIVRSAPYLKCIPDDNRLMSWIPADMVACALRDFLDVPQTETEGKPCFVHLIHPRPVRWSTLARLIASKLKVDVVPFTQWLEKLEQAGKTEQNAEKKISALRILSSYQGMASIWEEPGVEAFGIAEIENGRAKRLSKTLADPNVPQLGEEQLKKWMSYWGL</sequence>
<dbReference type="Gene3D" id="1.10.1200.10">
    <property type="entry name" value="ACP-like"/>
    <property type="match status" value="1"/>
</dbReference>